<feature type="transmembrane region" description="Helical" evidence="4">
    <location>
        <begin position="363"/>
        <end position="381"/>
    </location>
</feature>
<dbReference type="EMBL" id="QPJT01000001">
    <property type="protein sequence ID" value="RCX20948.1"/>
    <property type="molecule type" value="Genomic_DNA"/>
</dbReference>
<keyword evidence="2 4" id="KW-0472">Membrane</keyword>
<proteinExistence type="inferred from homology"/>
<feature type="transmembrane region" description="Helical" evidence="4">
    <location>
        <begin position="411"/>
        <end position="432"/>
    </location>
</feature>
<name>A0A369BJZ7_9FIRM</name>
<keyword evidence="6" id="KW-1185">Reference proteome</keyword>
<keyword evidence="4" id="KW-1133">Transmembrane helix</keyword>
<dbReference type="PIRSF" id="PIRSF005690">
    <property type="entry name" value="GerBA"/>
    <property type="match status" value="1"/>
</dbReference>
<feature type="transmembrane region" description="Helical" evidence="4">
    <location>
        <begin position="324"/>
        <end position="343"/>
    </location>
</feature>
<evidence type="ECO:0000313" key="6">
    <source>
        <dbReference type="Proteomes" id="UP000253034"/>
    </source>
</evidence>
<feature type="transmembrane region" description="Helical" evidence="4">
    <location>
        <begin position="388"/>
        <end position="405"/>
    </location>
</feature>
<dbReference type="OrthoDB" id="9772630at2"/>
<evidence type="ECO:0000256" key="2">
    <source>
        <dbReference type="ARBA" id="ARBA00023136"/>
    </source>
</evidence>
<dbReference type="PANTHER" id="PTHR22550:SF5">
    <property type="entry name" value="LEUCINE ZIPPER PROTEIN 4"/>
    <property type="match status" value="1"/>
</dbReference>
<dbReference type="GO" id="GO:0009847">
    <property type="term" value="P:spore germination"/>
    <property type="evidence" value="ECO:0007669"/>
    <property type="project" value="InterPro"/>
</dbReference>
<feature type="region of interest" description="Disordered" evidence="3">
    <location>
        <begin position="511"/>
        <end position="535"/>
    </location>
</feature>
<comment type="caution">
    <text evidence="5">The sequence shown here is derived from an EMBL/GenBank/DDBJ whole genome shotgun (WGS) entry which is preliminary data.</text>
</comment>
<protein>
    <submittedName>
        <fullName evidence="5">Spore germination protein KA</fullName>
    </submittedName>
</protein>
<gene>
    <name evidence="5" type="ORF">DFR58_101151</name>
</gene>
<feature type="transmembrane region" description="Helical" evidence="4">
    <location>
        <begin position="444"/>
        <end position="470"/>
    </location>
</feature>
<dbReference type="Pfam" id="PF03323">
    <property type="entry name" value="GerA"/>
    <property type="match status" value="1"/>
</dbReference>
<keyword evidence="4" id="KW-0812">Transmembrane</keyword>
<comment type="similarity">
    <text evidence="1">Belongs to the GerABKA family.</text>
</comment>
<evidence type="ECO:0000256" key="1">
    <source>
        <dbReference type="ARBA" id="ARBA00005278"/>
    </source>
</evidence>
<evidence type="ECO:0000313" key="5">
    <source>
        <dbReference type="EMBL" id="RCX20948.1"/>
    </source>
</evidence>
<dbReference type="AlphaFoldDB" id="A0A369BJZ7"/>
<dbReference type="GO" id="GO:0016020">
    <property type="term" value="C:membrane"/>
    <property type="evidence" value="ECO:0007669"/>
    <property type="project" value="InterPro"/>
</dbReference>
<dbReference type="InterPro" id="IPR004995">
    <property type="entry name" value="Spore_Ger"/>
</dbReference>
<evidence type="ECO:0000256" key="4">
    <source>
        <dbReference type="SAM" id="Phobius"/>
    </source>
</evidence>
<dbReference type="InterPro" id="IPR050768">
    <property type="entry name" value="UPF0353/GerABKA_families"/>
</dbReference>
<dbReference type="RefSeq" id="WP_114295896.1">
    <property type="nucleotide sequence ID" value="NZ_QPJT01000001.1"/>
</dbReference>
<reference evidence="5 6" key="1">
    <citation type="submission" date="2018-07" db="EMBL/GenBank/DDBJ databases">
        <title>Genomic Encyclopedia of Type Strains, Phase IV (KMG-IV): sequencing the most valuable type-strain genomes for metagenomic binning, comparative biology and taxonomic classification.</title>
        <authorList>
            <person name="Goeker M."/>
        </authorList>
    </citation>
    <scope>NUCLEOTIDE SEQUENCE [LARGE SCALE GENOMIC DNA]</scope>
    <source>
        <strain evidence="5 6">DSM 27016</strain>
    </source>
</reference>
<sequence length="535" mass="59403">MFNYLSKIIRYNKAKKTNIKEHNITAKRDITLLSPDLKVNLEALRNILGTGEDIIMRTFSFGGNKQAKGALIFVDGMVDKDVISSSVMKPLMYDTYIFAKKNASDTCNIDIVYEELLSVSDVQKISTLDDLLDYLLSGSTILLVDGSKEALVINAKKWERRSVEKPETENVVRGPREGFTENLRTNTTLLRRKIRNPDLRFETFTIGEKTRTDVSIAYIKDIVNPKLIHEIKKRLSNIQIDAVLESGYIEAFIEDAPYSIFSTVGNSEKPDTVAAKILEGRAAILVEGTPFVLTVPMLFIESFQSAEDYYSRPFFASVIRIIRFLAYFITILAPAAYVALSTFHQELIPTLLLFTMTAGNEGVPFPSVVEATIMIIIFEILREAGVRLPRPIGSAVSIVGALVIGESAVSAGLIGNFMVIIVALTAISSFAIPAQTDSGSILRYFLLILAGVMGGFGIIMGLLVAFIHMVSLRSFGTPYLSPIAPFAPRDMKDTFIRMPLWTMTIRPRMIGRNNSRRQNSNPPSAPNNEENDSQN</sequence>
<accession>A0A369BJZ7</accession>
<dbReference type="PANTHER" id="PTHR22550">
    <property type="entry name" value="SPORE GERMINATION PROTEIN"/>
    <property type="match status" value="1"/>
</dbReference>
<organism evidence="5 6">
    <name type="scientific">Anaerobacterium chartisolvens</name>
    <dbReference type="NCBI Taxonomy" id="1297424"/>
    <lineage>
        <taxon>Bacteria</taxon>
        <taxon>Bacillati</taxon>
        <taxon>Bacillota</taxon>
        <taxon>Clostridia</taxon>
        <taxon>Eubacteriales</taxon>
        <taxon>Oscillospiraceae</taxon>
        <taxon>Anaerobacterium</taxon>
    </lineage>
</organism>
<evidence type="ECO:0000256" key="3">
    <source>
        <dbReference type="SAM" id="MobiDB-lite"/>
    </source>
</evidence>
<dbReference type="Proteomes" id="UP000253034">
    <property type="component" value="Unassembled WGS sequence"/>
</dbReference>
<feature type="compositionally biased region" description="Low complexity" evidence="3">
    <location>
        <begin position="512"/>
        <end position="528"/>
    </location>
</feature>